<dbReference type="HOGENOM" id="CLU_003547_0_0_10"/>
<reference evidence="5 6" key="1">
    <citation type="journal article" date="2009" name="J. Bacteriol.">
        <title>Complete genome sequence of Robiginitalea biformata HTCC2501.</title>
        <authorList>
            <person name="Oh H.M."/>
            <person name="Giovannoni S.J."/>
            <person name="Lee K."/>
            <person name="Ferriera S."/>
            <person name="Johnson J."/>
            <person name="Cho J.C."/>
        </authorList>
    </citation>
    <scope>NUCLEOTIDE SEQUENCE [LARGE SCALE GENOMIC DNA]</scope>
    <source>
        <strain evidence="6">ATCC BAA-864 / HTCC2501 / KCTC 12146</strain>
    </source>
</reference>
<dbReference type="KEGG" id="rbi:RB2501_11502"/>
<dbReference type="eggNOG" id="COG0823">
    <property type="taxonomic scope" value="Bacteria"/>
</dbReference>
<feature type="region of interest" description="Disordered" evidence="2">
    <location>
        <begin position="672"/>
        <end position="694"/>
    </location>
</feature>
<dbReference type="InterPro" id="IPR032466">
    <property type="entry name" value="Metal_Hydrolase"/>
</dbReference>
<dbReference type="InterPro" id="IPR011059">
    <property type="entry name" value="Metal-dep_hydrolase_composite"/>
</dbReference>
<dbReference type="InterPro" id="IPR011042">
    <property type="entry name" value="6-blade_b-propeller_TolB-like"/>
</dbReference>
<dbReference type="EMBL" id="CP001712">
    <property type="protein sequence ID" value="EAR14949.1"/>
    <property type="molecule type" value="Genomic_DNA"/>
</dbReference>
<organism evidence="5 6">
    <name type="scientific">Robiginitalea biformata (strain ATCC BAA-864 / DSM 15991 / KCTC 12146 / HTCC2501)</name>
    <dbReference type="NCBI Taxonomy" id="313596"/>
    <lineage>
        <taxon>Bacteria</taxon>
        <taxon>Pseudomonadati</taxon>
        <taxon>Bacteroidota</taxon>
        <taxon>Flavobacteriia</taxon>
        <taxon>Flavobacteriales</taxon>
        <taxon>Flavobacteriaceae</taxon>
        <taxon>Robiginitalea</taxon>
    </lineage>
</organism>
<dbReference type="Pfam" id="PF07676">
    <property type="entry name" value="PD40"/>
    <property type="match status" value="4"/>
</dbReference>
<dbReference type="eggNOG" id="COG1228">
    <property type="taxonomic scope" value="Bacteria"/>
</dbReference>
<dbReference type="Gene3D" id="2.30.40.10">
    <property type="entry name" value="Urease, subunit C, domain 1"/>
    <property type="match status" value="2"/>
</dbReference>
<protein>
    <recommendedName>
        <fullName evidence="4">Amidohydrolase-related domain-containing protein</fullName>
    </recommendedName>
</protein>
<feature type="domain" description="Amidohydrolase-related" evidence="4">
    <location>
        <begin position="995"/>
        <end position="1097"/>
    </location>
</feature>
<evidence type="ECO:0000256" key="3">
    <source>
        <dbReference type="SAM" id="SignalP"/>
    </source>
</evidence>
<proteinExistence type="inferred from homology"/>
<feature type="compositionally biased region" description="Basic and acidic residues" evidence="2">
    <location>
        <begin position="672"/>
        <end position="684"/>
    </location>
</feature>
<dbReference type="Gene3D" id="2.120.10.30">
    <property type="entry name" value="TolB, C-terminal domain"/>
    <property type="match status" value="3"/>
</dbReference>
<dbReference type="InterPro" id="IPR006680">
    <property type="entry name" value="Amidohydro-rel"/>
</dbReference>
<dbReference type="PANTHER" id="PTHR36842">
    <property type="entry name" value="PROTEIN TOLB HOMOLOG"/>
    <property type="match status" value="1"/>
</dbReference>
<dbReference type="PANTHER" id="PTHR36842:SF1">
    <property type="entry name" value="PROTEIN TOLB"/>
    <property type="match status" value="1"/>
</dbReference>
<keyword evidence="6" id="KW-1185">Reference proteome</keyword>
<sequence>MFAKFFVRRALLLLTGLFLLTAHSQNSGKDSTEKDTAGKKEEGLPLEPSRKISFQAQQGTWISLDVSPDGQTIAFDLMGDIYTIPATGGTATALTRGLPYEVHPRFSPDGKSLLYISDKSGSENIWIMDLESREETQLTKSENKHYFSADWSPDGTYVVGAAGRRNIKLHLYHREGGGGSQLLDKPENLKTIDPAFSPDGKRIYFSRRTGAWNYNAQLPQYQIGTYDMEDGGSAVITSRYGSAFTPTPSPDGKWLVFGSRYEEHTGLRLRNLETGEERWLAYPVQRDEQESIAPLGVLPAMAFSPDSKELFLSYGGKIRALSIADNSVREIPFTAPVSLDLGPRLDFKYPISDAPELPVTQIRDAVPSPDGKHLAFTALNRLYVMELPDGAPRRLTDHEFTEAQPAWSPDGGELVFSGWQPGGGHLYKVRTDGRGGARAITRVPGIYSQPAWSYNSDRIVFLRGYAQAYDEGTGPNTRGSREDLVWIPSDGGAQTLIDKSEGRTTPHFTRGDDRIYLSHPQRGLLSLRWDGTDEKQHLILKGIETYGSRDILTESGHGGHRLLPPDSGLREEDDKASRPAEVRISPDGKRALAQINNDIYSVHVPRYGKTPTVSVAKPGDAAFPAVKLTQLGGEFPAWSGDSGKVHWSLGASHFTYDLAAGEQFRDSLEAVKKAEKENPVKKDSVNGADKDEEEPVFEADEFRIPLKYRQDIPKGTLLLAGARLITMEGDTVHETGDLLIRDNRIAALGPAGSLQIPEGTEVRDMSEKTIVPGFIDTHAHMWPAWGIHKNRIWIYGANLAYGVTTTRDPQTATTDVLTYSDMVNAGMMPGPRIYSTGPGVGYWRYKLTSLEHTKKVLRQYSEYYDTKTIKMYLTGNRKHRQWVIMAAKELGLMPTTEGGLDFKLNMTQLLDGYPGHEHSLPIYPIYNDVVRTIADAGMAVTPTLLVAYGGPWAENYFYATEDVWGDSKIRHFTPYEELASKSRRRPGWFMDEEHVFEKHAEFMKDLVDAGGLAGIGSHGQLQGLGYHWELWSVASGGMENSDALRVATLLGARSLGLDGDLGSLKAGKLADLVILDANPLDDLRNTNTVRYVVKNGRMYEAETLDAVWPDMRKAPTYPWQAERPEGLPGTGQSLRSGSGNSSGHGTRSDG</sequence>
<feature type="chain" id="PRO_5002666357" description="Amidohydrolase-related domain-containing protein" evidence="3">
    <location>
        <begin position="25"/>
        <end position="1150"/>
    </location>
</feature>
<feature type="region of interest" description="Disordered" evidence="2">
    <location>
        <begin position="25"/>
        <end position="46"/>
    </location>
</feature>
<evidence type="ECO:0000313" key="5">
    <source>
        <dbReference type="EMBL" id="EAR14949.1"/>
    </source>
</evidence>
<feature type="region of interest" description="Disordered" evidence="2">
    <location>
        <begin position="554"/>
        <end position="581"/>
    </location>
</feature>
<keyword evidence="3" id="KW-0732">Signal</keyword>
<dbReference type="STRING" id="313596.RB2501_11502"/>
<dbReference type="SUPFAM" id="SSF51338">
    <property type="entry name" value="Composite domain of metallo-dependent hydrolases"/>
    <property type="match status" value="1"/>
</dbReference>
<evidence type="ECO:0000313" key="6">
    <source>
        <dbReference type="Proteomes" id="UP000009049"/>
    </source>
</evidence>
<feature type="compositionally biased region" description="Basic and acidic residues" evidence="2">
    <location>
        <begin position="568"/>
        <end position="581"/>
    </location>
</feature>
<gene>
    <name evidence="5" type="ordered locus">RB2501_11502</name>
</gene>
<dbReference type="SUPFAM" id="SSF51556">
    <property type="entry name" value="Metallo-dependent hydrolases"/>
    <property type="match status" value="1"/>
</dbReference>
<dbReference type="Gene3D" id="3.30.110.90">
    <property type="entry name" value="Amidohydrolase"/>
    <property type="match status" value="1"/>
</dbReference>
<dbReference type="GO" id="GO:0016810">
    <property type="term" value="F:hydrolase activity, acting on carbon-nitrogen (but not peptide) bonds"/>
    <property type="evidence" value="ECO:0007669"/>
    <property type="project" value="InterPro"/>
</dbReference>
<evidence type="ECO:0000256" key="2">
    <source>
        <dbReference type="SAM" id="MobiDB-lite"/>
    </source>
</evidence>
<comment type="similarity">
    <text evidence="1">Belongs to the TolB family.</text>
</comment>
<dbReference type="SUPFAM" id="SSF82171">
    <property type="entry name" value="DPP6 N-terminal domain-like"/>
    <property type="match status" value="1"/>
</dbReference>
<feature type="signal peptide" evidence="3">
    <location>
        <begin position="1"/>
        <end position="24"/>
    </location>
</feature>
<dbReference type="Pfam" id="PF01979">
    <property type="entry name" value="Amidohydro_1"/>
    <property type="match status" value="1"/>
</dbReference>
<dbReference type="InterPro" id="IPR011659">
    <property type="entry name" value="WD40"/>
</dbReference>
<dbReference type="OrthoDB" id="9815657at2"/>
<feature type="region of interest" description="Disordered" evidence="2">
    <location>
        <begin position="1118"/>
        <end position="1150"/>
    </location>
</feature>
<accession>A4CMQ7</accession>
<dbReference type="SUPFAM" id="SSF69304">
    <property type="entry name" value="Tricorn protease N-terminal domain"/>
    <property type="match status" value="1"/>
</dbReference>
<dbReference type="AlphaFoldDB" id="A4CMQ7"/>
<dbReference type="Proteomes" id="UP000009049">
    <property type="component" value="Chromosome"/>
</dbReference>
<evidence type="ECO:0000256" key="1">
    <source>
        <dbReference type="ARBA" id="ARBA00009820"/>
    </source>
</evidence>
<feature type="compositionally biased region" description="Basic and acidic residues" evidence="2">
    <location>
        <begin position="30"/>
        <end position="43"/>
    </location>
</feature>
<dbReference type="RefSeq" id="WP_015754270.1">
    <property type="nucleotide sequence ID" value="NC_013222.1"/>
</dbReference>
<feature type="compositionally biased region" description="Polar residues" evidence="2">
    <location>
        <begin position="1130"/>
        <end position="1150"/>
    </location>
</feature>
<name>A4CMQ7_ROBBH</name>
<evidence type="ECO:0000259" key="4">
    <source>
        <dbReference type="Pfam" id="PF01979"/>
    </source>
</evidence>